<evidence type="ECO:0000313" key="1">
    <source>
        <dbReference type="EMBL" id="CAG8696715.1"/>
    </source>
</evidence>
<protein>
    <submittedName>
        <fullName evidence="1">15028_t:CDS:1</fullName>
    </submittedName>
</protein>
<accession>A0A9N9EXL5</accession>
<sequence>MSTATIQMNSTSEKELLEKFGQFTKWGQPNPEVIGVDHIRCRKYTYIAYWLDGFILGWDRSSNRGNGTIWLHNSHFITMGFLNQIVKSKETFTVVTYFSIMEKHNLQKQMII</sequence>
<keyword evidence="2" id="KW-1185">Reference proteome</keyword>
<name>A0A9N9EXL5_9GLOM</name>
<dbReference type="EMBL" id="CAJVPQ010007447">
    <property type="protein sequence ID" value="CAG8696715.1"/>
    <property type="molecule type" value="Genomic_DNA"/>
</dbReference>
<gene>
    <name evidence="1" type="ORF">FCALED_LOCUS13260</name>
</gene>
<dbReference type="AlphaFoldDB" id="A0A9N9EXL5"/>
<proteinExistence type="predicted"/>
<organism evidence="1 2">
    <name type="scientific">Funneliformis caledonium</name>
    <dbReference type="NCBI Taxonomy" id="1117310"/>
    <lineage>
        <taxon>Eukaryota</taxon>
        <taxon>Fungi</taxon>
        <taxon>Fungi incertae sedis</taxon>
        <taxon>Mucoromycota</taxon>
        <taxon>Glomeromycotina</taxon>
        <taxon>Glomeromycetes</taxon>
        <taxon>Glomerales</taxon>
        <taxon>Glomeraceae</taxon>
        <taxon>Funneliformis</taxon>
    </lineage>
</organism>
<comment type="caution">
    <text evidence="1">The sequence shown here is derived from an EMBL/GenBank/DDBJ whole genome shotgun (WGS) entry which is preliminary data.</text>
</comment>
<dbReference type="Proteomes" id="UP000789570">
    <property type="component" value="Unassembled WGS sequence"/>
</dbReference>
<evidence type="ECO:0000313" key="2">
    <source>
        <dbReference type="Proteomes" id="UP000789570"/>
    </source>
</evidence>
<reference evidence="1" key="1">
    <citation type="submission" date="2021-06" db="EMBL/GenBank/DDBJ databases">
        <authorList>
            <person name="Kallberg Y."/>
            <person name="Tangrot J."/>
            <person name="Rosling A."/>
        </authorList>
    </citation>
    <scope>NUCLEOTIDE SEQUENCE</scope>
    <source>
        <strain evidence="1">UK204</strain>
    </source>
</reference>